<organism evidence="4 5">
    <name type="scientific">Thermococcus barossii</name>
    <dbReference type="NCBI Taxonomy" id="54077"/>
    <lineage>
        <taxon>Archaea</taxon>
        <taxon>Methanobacteriati</taxon>
        <taxon>Methanobacteriota</taxon>
        <taxon>Thermococci</taxon>
        <taxon>Thermococcales</taxon>
        <taxon>Thermococcaceae</taxon>
        <taxon>Thermococcus</taxon>
    </lineage>
</organism>
<dbReference type="GeneID" id="33326274"/>
<feature type="domain" description="Thil AANH" evidence="3">
    <location>
        <begin position="2"/>
        <end position="189"/>
    </location>
</feature>
<dbReference type="GO" id="GO:0052837">
    <property type="term" value="P:thiazole biosynthetic process"/>
    <property type="evidence" value="ECO:0007669"/>
    <property type="project" value="TreeGrafter"/>
</dbReference>
<dbReference type="Pfam" id="PF02568">
    <property type="entry name" value="ThiI"/>
    <property type="match status" value="1"/>
</dbReference>
<evidence type="ECO:0000259" key="3">
    <source>
        <dbReference type="Pfam" id="PF02568"/>
    </source>
</evidence>
<dbReference type="GO" id="GO:0005829">
    <property type="term" value="C:cytosol"/>
    <property type="evidence" value="ECO:0007669"/>
    <property type="project" value="TreeGrafter"/>
</dbReference>
<dbReference type="PANTHER" id="PTHR43209">
    <property type="entry name" value="TRNA SULFURTRANSFERASE"/>
    <property type="match status" value="1"/>
</dbReference>
<keyword evidence="5" id="KW-1185">Reference proteome</keyword>
<dbReference type="Gene3D" id="3.40.50.620">
    <property type="entry name" value="HUPs"/>
    <property type="match status" value="1"/>
</dbReference>
<dbReference type="KEGG" id="tbs:A3L01_05835"/>
<dbReference type="InterPro" id="IPR020536">
    <property type="entry name" value="ThiI_AANH"/>
</dbReference>
<dbReference type="OrthoDB" id="372227at2157"/>
<accession>A0A2Z2MSL3</accession>
<sequence>MKAVALLSSGIDSPVAIYLMLRKGFEITPVHFRQSGTKESKVFELCEVLGKYGKLNEAVIVDAYEEQAPVFSKLAEIGKGKWTCLFCKYMMLRKACRVGHEIGARAIVTGDSLGQVASQTLDNLMIISRASDLPILRPLIGLDKEEIVRIAKEIGTFDISIEPEESCPFVPRYPIVRGSLGEFERIRERLVREGVL</sequence>
<gene>
    <name evidence="4" type="ORF">A3L01_05835</name>
</gene>
<dbReference type="GO" id="GO:0002937">
    <property type="term" value="P:tRNA 4-thiouridine biosynthesis"/>
    <property type="evidence" value="ECO:0007669"/>
    <property type="project" value="TreeGrafter"/>
</dbReference>
<keyword evidence="2" id="KW-0067">ATP-binding</keyword>
<dbReference type="GO" id="GO:0005524">
    <property type="term" value="F:ATP binding"/>
    <property type="evidence" value="ECO:0007669"/>
    <property type="project" value="UniProtKB-KW"/>
</dbReference>
<dbReference type="AlphaFoldDB" id="A0A2Z2MSL3"/>
<dbReference type="RefSeq" id="WP_088864918.1">
    <property type="nucleotide sequence ID" value="NZ_CP015101.1"/>
</dbReference>
<name>A0A2Z2MSL3_9EURY</name>
<proteinExistence type="predicted"/>
<reference evidence="4 5" key="1">
    <citation type="submission" date="2016-04" db="EMBL/GenBank/DDBJ databases">
        <title>Complete genome sequence of Thermococcus barossii type strain SHCK-94.</title>
        <authorList>
            <person name="Oger P.M."/>
        </authorList>
    </citation>
    <scope>NUCLEOTIDE SEQUENCE [LARGE SCALE GENOMIC DNA]</scope>
    <source>
        <strain evidence="4 5">SHCK-94</strain>
    </source>
</reference>
<dbReference type="PANTHER" id="PTHR43209:SF1">
    <property type="entry name" value="TRNA SULFURTRANSFERASE"/>
    <property type="match status" value="1"/>
</dbReference>
<evidence type="ECO:0000256" key="1">
    <source>
        <dbReference type="ARBA" id="ARBA00022741"/>
    </source>
</evidence>
<dbReference type="InterPro" id="IPR050102">
    <property type="entry name" value="tRNA_sulfurtransferase_ThiI"/>
</dbReference>
<evidence type="ECO:0000256" key="2">
    <source>
        <dbReference type="ARBA" id="ARBA00022840"/>
    </source>
</evidence>
<dbReference type="InterPro" id="IPR014729">
    <property type="entry name" value="Rossmann-like_a/b/a_fold"/>
</dbReference>
<evidence type="ECO:0000313" key="4">
    <source>
        <dbReference type="EMBL" id="ASJ04908.1"/>
    </source>
</evidence>
<dbReference type="SUPFAM" id="SSF52402">
    <property type="entry name" value="Adenine nucleotide alpha hydrolases-like"/>
    <property type="match status" value="1"/>
</dbReference>
<evidence type="ECO:0000313" key="5">
    <source>
        <dbReference type="Proteomes" id="UP000250272"/>
    </source>
</evidence>
<dbReference type="NCBIfam" id="NF006222">
    <property type="entry name" value="PRK08349.1"/>
    <property type="match status" value="1"/>
</dbReference>
<dbReference type="EMBL" id="CP015101">
    <property type="protein sequence ID" value="ASJ04908.1"/>
    <property type="molecule type" value="Genomic_DNA"/>
</dbReference>
<keyword evidence="1" id="KW-0547">Nucleotide-binding</keyword>
<dbReference type="GO" id="GO:0004810">
    <property type="term" value="F:CCA tRNA nucleotidyltransferase activity"/>
    <property type="evidence" value="ECO:0007669"/>
    <property type="project" value="InterPro"/>
</dbReference>
<protein>
    <recommendedName>
        <fullName evidence="3">Thil AANH domain-containing protein</fullName>
    </recommendedName>
</protein>
<dbReference type="Proteomes" id="UP000250272">
    <property type="component" value="Chromosome"/>
</dbReference>